<name>A0ABT0I090_9LACO</name>
<dbReference type="RefSeq" id="WP_220728077.1">
    <property type="nucleotide sequence ID" value="NZ_BPLM01000004.1"/>
</dbReference>
<sequence length="84" mass="9551">MGITILVTSSCIIKQKYLFNKRSKMETLLIEQVKKQLSLSNIYGSWIYFDKSTKIFNGQIFINTSKSYTFKGNASGGLISIKED</sequence>
<proteinExistence type="predicted"/>
<accession>A0ABT0I090</accession>
<comment type="caution">
    <text evidence="1">The sequence shown here is derived from an EMBL/GenBank/DDBJ whole genome shotgun (WGS) entry which is preliminary data.</text>
</comment>
<reference evidence="1 2" key="1">
    <citation type="submission" date="2021-11" db="EMBL/GenBank/DDBJ databases">
        <title>Comparative genomics of bee honey and flower isolates.</title>
        <authorList>
            <person name="Bechtner J.D."/>
            <person name="Gallus M.K."/>
            <person name="Ehrmann M."/>
        </authorList>
    </citation>
    <scope>NUCLEOTIDE SEQUENCE [LARGE SCALE GENOMIC DNA]</scope>
    <source>
        <strain evidence="1 2">M161</strain>
    </source>
</reference>
<gene>
    <name evidence="1" type="ORF">LNP07_01700</name>
</gene>
<dbReference type="EMBL" id="JAJIAO010000001">
    <property type="protein sequence ID" value="MCK8624240.1"/>
    <property type="molecule type" value="Genomic_DNA"/>
</dbReference>
<protein>
    <submittedName>
        <fullName evidence="1">Uncharacterized protein</fullName>
    </submittedName>
</protein>
<evidence type="ECO:0000313" key="1">
    <source>
        <dbReference type="EMBL" id="MCK8624240.1"/>
    </source>
</evidence>
<evidence type="ECO:0000313" key="2">
    <source>
        <dbReference type="Proteomes" id="UP001522905"/>
    </source>
</evidence>
<dbReference type="Proteomes" id="UP001522905">
    <property type="component" value="Unassembled WGS sequence"/>
</dbReference>
<keyword evidence="2" id="KW-1185">Reference proteome</keyword>
<organism evidence="1 2">
    <name type="scientific">Apilactobacillus xinyiensis</name>
    <dbReference type="NCBI Taxonomy" id="2841032"/>
    <lineage>
        <taxon>Bacteria</taxon>
        <taxon>Bacillati</taxon>
        <taxon>Bacillota</taxon>
        <taxon>Bacilli</taxon>
        <taxon>Lactobacillales</taxon>
        <taxon>Lactobacillaceae</taxon>
        <taxon>Apilactobacillus</taxon>
    </lineage>
</organism>